<evidence type="ECO:0000313" key="3">
    <source>
        <dbReference type="Proteomes" id="UP000440732"/>
    </source>
</evidence>
<organism evidence="2 3">
    <name type="scientific">Phytophthora fragariae</name>
    <dbReference type="NCBI Taxonomy" id="53985"/>
    <lineage>
        <taxon>Eukaryota</taxon>
        <taxon>Sar</taxon>
        <taxon>Stramenopiles</taxon>
        <taxon>Oomycota</taxon>
        <taxon>Peronosporomycetes</taxon>
        <taxon>Peronosporales</taxon>
        <taxon>Peronosporaceae</taxon>
        <taxon>Phytophthora</taxon>
    </lineage>
</organism>
<sequence length="110" mass="12246">MAIINSGSANVTMFSKTSVGEAPDALVTAFKKIKWSFHYAEAESKKPKFKITKNPVIVMDPFYVLPEKLLIACMNVLPVRNTEDSALSVDASQEGVADDRKRSKQVQWKL</sequence>
<dbReference type="AlphaFoldDB" id="A0A6A3TVH3"/>
<dbReference type="EMBL" id="QXGA01000666">
    <property type="protein sequence ID" value="KAE9142832.1"/>
    <property type="molecule type" value="Genomic_DNA"/>
</dbReference>
<evidence type="ECO:0000256" key="1">
    <source>
        <dbReference type="SAM" id="MobiDB-lite"/>
    </source>
</evidence>
<gene>
    <name evidence="2" type="ORF">PF006_g12094</name>
</gene>
<dbReference type="Proteomes" id="UP000440732">
    <property type="component" value="Unassembled WGS sequence"/>
</dbReference>
<comment type="caution">
    <text evidence="2">The sequence shown here is derived from an EMBL/GenBank/DDBJ whole genome shotgun (WGS) entry which is preliminary data.</text>
</comment>
<protein>
    <submittedName>
        <fullName evidence="2">Uncharacterized protein</fullName>
    </submittedName>
</protein>
<accession>A0A6A3TVH3</accession>
<evidence type="ECO:0000313" key="2">
    <source>
        <dbReference type="EMBL" id="KAE9142832.1"/>
    </source>
</evidence>
<reference evidence="2 3" key="1">
    <citation type="submission" date="2018-08" db="EMBL/GenBank/DDBJ databases">
        <title>Genomic investigation of the strawberry pathogen Phytophthora fragariae indicates pathogenicity is determined by transcriptional variation in three key races.</title>
        <authorList>
            <person name="Adams T.M."/>
            <person name="Armitage A.D."/>
            <person name="Sobczyk M.K."/>
            <person name="Bates H.J."/>
            <person name="Dunwell J.M."/>
            <person name="Nellist C.F."/>
            <person name="Harrison R.J."/>
        </authorList>
    </citation>
    <scope>NUCLEOTIDE SEQUENCE [LARGE SCALE GENOMIC DNA]</scope>
    <source>
        <strain evidence="2 3">NOV-5</strain>
    </source>
</reference>
<feature type="region of interest" description="Disordered" evidence="1">
    <location>
        <begin position="88"/>
        <end position="110"/>
    </location>
</feature>
<proteinExistence type="predicted"/>
<name>A0A6A3TVH3_9STRA</name>